<comment type="caution">
    <text evidence="7">The sequence shown here is derived from an EMBL/GenBank/DDBJ whole genome shotgun (WGS) entry which is preliminary data.</text>
</comment>
<keyword evidence="3" id="KW-0862">Zinc</keyword>
<feature type="compositionally biased region" description="Gly residues" evidence="5">
    <location>
        <begin position="390"/>
        <end position="400"/>
    </location>
</feature>
<feature type="region of interest" description="Disordered" evidence="5">
    <location>
        <begin position="389"/>
        <end position="440"/>
    </location>
</feature>
<protein>
    <recommendedName>
        <fullName evidence="6">RING-type domain-containing protein</fullName>
    </recommendedName>
</protein>
<evidence type="ECO:0000313" key="7">
    <source>
        <dbReference type="EMBL" id="KAL3068541.1"/>
    </source>
</evidence>
<reference evidence="7 8" key="1">
    <citation type="submission" date="2024-10" db="EMBL/GenBank/DDBJ databases">
        <authorList>
            <person name="Kim D."/>
        </authorList>
    </citation>
    <scope>NUCLEOTIDE SEQUENCE [LARGE SCALE GENOMIC DNA]</scope>
    <source>
        <strain evidence="7">BH-2024</strain>
    </source>
</reference>
<dbReference type="Pfam" id="PF13445">
    <property type="entry name" value="zf-RING_UBOX"/>
    <property type="match status" value="1"/>
</dbReference>
<dbReference type="InterPro" id="IPR017907">
    <property type="entry name" value="Znf_RING_CS"/>
</dbReference>
<keyword evidence="1" id="KW-0479">Metal-binding</keyword>
<proteinExistence type="predicted"/>
<dbReference type="InterPro" id="IPR013083">
    <property type="entry name" value="Znf_RING/FYVE/PHD"/>
</dbReference>
<name>A0ABD2HQ98_9BILA</name>
<evidence type="ECO:0000256" key="2">
    <source>
        <dbReference type="ARBA" id="ARBA00022771"/>
    </source>
</evidence>
<dbReference type="InterPro" id="IPR027370">
    <property type="entry name" value="Znf-RING_euk"/>
</dbReference>
<evidence type="ECO:0000256" key="5">
    <source>
        <dbReference type="SAM" id="MobiDB-lite"/>
    </source>
</evidence>
<sequence length="440" mass="48190">MASSGDQSLRDALECPVCKDLFTEPKQLDCGHTYCLNCVNGLEKVPNIVHRISVQNNVQCPQCRKMCLVPDNGLSTNYAIKDMVDKFRETVQFVDDGAPSFLRLGTAKMAKKEQQRHCHACAKKVPDSELFICKDCNKPTKKQFICALCVVRSHKQHTVVTLDCLASERDRELAALRIEEILNHAQRMVDESRGMQSDIAKQFETMRENLLAKLSFFYALQNECLNGEQILLKEHIEEKVYSAIHKCEQLNEHFLRLRELKSEFEQHLKRWHSELVAEDASSSMASSCTALLQPMAHQTHRFHGHFGGSSSSGMPIVGQIAAPNSSTRKCHFAFLGSPTDAAAGGGDRAGNSSAELMAVAEQMAVGNTGGSSSSSKRAPPILVRRRSRLRGGGFGAGGPSAGISASSILSAGRTPSAGDDGMDSGGEPKRQPDLFSFFDQ</sequence>
<evidence type="ECO:0000256" key="3">
    <source>
        <dbReference type="ARBA" id="ARBA00022833"/>
    </source>
</evidence>
<gene>
    <name evidence="7" type="ORF">niasHT_030832</name>
</gene>
<dbReference type="SMART" id="SM00184">
    <property type="entry name" value="RING"/>
    <property type="match status" value="1"/>
</dbReference>
<evidence type="ECO:0000256" key="4">
    <source>
        <dbReference type="PROSITE-ProRule" id="PRU00175"/>
    </source>
</evidence>
<accession>A0ABD2HQ98</accession>
<dbReference type="PROSITE" id="PS00518">
    <property type="entry name" value="ZF_RING_1"/>
    <property type="match status" value="1"/>
</dbReference>
<organism evidence="7 8">
    <name type="scientific">Heterodera trifolii</name>
    <dbReference type="NCBI Taxonomy" id="157864"/>
    <lineage>
        <taxon>Eukaryota</taxon>
        <taxon>Metazoa</taxon>
        <taxon>Ecdysozoa</taxon>
        <taxon>Nematoda</taxon>
        <taxon>Chromadorea</taxon>
        <taxon>Rhabditida</taxon>
        <taxon>Tylenchina</taxon>
        <taxon>Tylenchomorpha</taxon>
        <taxon>Tylenchoidea</taxon>
        <taxon>Heteroderidae</taxon>
        <taxon>Heteroderinae</taxon>
        <taxon>Heterodera</taxon>
    </lineage>
</organism>
<keyword evidence="8" id="KW-1185">Reference proteome</keyword>
<feature type="compositionally biased region" description="Low complexity" evidence="5">
    <location>
        <begin position="401"/>
        <end position="413"/>
    </location>
</feature>
<evidence type="ECO:0000313" key="8">
    <source>
        <dbReference type="Proteomes" id="UP001620626"/>
    </source>
</evidence>
<dbReference type="AlphaFoldDB" id="A0ABD2HQ98"/>
<dbReference type="SUPFAM" id="SSF57850">
    <property type="entry name" value="RING/U-box"/>
    <property type="match status" value="1"/>
</dbReference>
<evidence type="ECO:0000259" key="6">
    <source>
        <dbReference type="PROSITE" id="PS50089"/>
    </source>
</evidence>
<dbReference type="PANTHER" id="PTHR24103">
    <property type="entry name" value="E3 UBIQUITIN-PROTEIN LIGASE TRIM"/>
    <property type="match status" value="1"/>
</dbReference>
<dbReference type="EMBL" id="JBICBT010001408">
    <property type="protein sequence ID" value="KAL3068541.1"/>
    <property type="molecule type" value="Genomic_DNA"/>
</dbReference>
<dbReference type="Gene3D" id="3.30.40.10">
    <property type="entry name" value="Zinc/RING finger domain, C3HC4 (zinc finger)"/>
    <property type="match status" value="1"/>
</dbReference>
<dbReference type="PROSITE" id="PS50089">
    <property type="entry name" value="ZF_RING_2"/>
    <property type="match status" value="1"/>
</dbReference>
<feature type="domain" description="RING-type" evidence="6">
    <location>
        <begin position="15"/>
        <end position="64"/>
    </location>
</feature>
<evidence type="ECO:0000256" key="1">
    <source>
        <dbReference type="ARBA" id="ARBA00022723"/>
    </source>
</evidence>
<dbReference type="InterPro" id="IPR050143">
    <property type="entry name" value="TRIM/RBCC"/>
</dbReference>
<dbReference type="GO" id="GO:0008270">
    <property type="term" value="F:zinc ion binding"/>
    <property type="evidence" value="ECO:0007669"/>
    <property type="project" value="UniProtKB-KW"/>
</dbReference>
<dbReference type="Proteomes" id="UP001620626">
    <property type="component" value="Unassembled WGS sequence"/>
</dbReference>
<keyword evidence="2 4" id="KW-0863">Zinc-finger</keyword>
<dbReference type="InterPro" id="IPR001841">
    <property type="entry name" value="Znf_RING"/>
</dbReference>